<name>A0ABD1X8I3_9LAMI</name>
<evidence type="ECO:0008006" key="3">
    <source>
        <dbReference type="Google" id="ProtNLM"/>
    </source>
</evidence>
<dbReference type="PANTHER" id="PTHR33248">
    <property type="entry name" value="ZINC ION-BINDING PROTEIN"/>
    <property type="match status" value="1"/>
</dbReference>
<dbReference type="Proteomes" id="UP001604277">
    <property type="component" value="Unassembled WGS sequence"/>
</dbReference>
<sequence>MYFLEAIENSSVTSHLLDAPVSYCRQISATRTSWTENNQGRRFRGCRFYGRPDACDYFSWMDPSLHPRYMIVINGFLRKANNNENGKMKMRRLVKLHQIALGVFVLGVLIHKCII</sequence>
<organism evidence="1 2">
    <name type="scientific">Forsythia ovata</name>
    <dbReference type="NCBI Taxonomy" id="205694"/>
    <lineage>
        <taxon>Eukaryota</taxon>
        <taxon>Viridiplantae</taxon>
        <taxon>Streptophyta</taxon>
        <taxon>Embryophyta</taxon>
        <taxon>Tracheophyta</taxon>
        <taxon>Spermatophyta</taxon>
        <taxon>Magnoliopsida</taxon>
        <taxon>eudicotyledons</taxon>
        <taxon>Gunneridae</taxon>
        <taxon>Pentapetalae</taxon>
        <taxon>asterids</taxon>
        <taxon>lamiids</taxon>
        <taxon>Lamiales</taxon>
        <taxon>Oleaceae</taxon>
        <taxon>Forsythieae</taxon>
        <taxon>Forsythia</taxon>
    </lineage>
</organism>
<dbReference type="AlphaFoldDB" id="A0ABD1X8I3"/>
<gene>
    <name evidence="1" type="ORF">Fot_02820</name>
</gene>
<keyword evidence="2" id="KW-1185">Reference proteome</keyword>
<proteinExistence type="predicted"/>
<evidence type="ECO:0000313" key="1">
    <source>
        <dbReference type="EMBL" id="KAL2558081.1"/>
    </source>
</evidence>
<accession>A0ABD1X8I3</accession>
<comment type="caution">
    <text evidence="1">The sequence shown here is derived from an EMBL/GenBank/DDBJ whole genome shotgun (WGS) entry which is preliminary data.</text>
</comment>
<evidence type="ECO:0000313" key="2">
    <source>
        <dbReference type="Proteomes" id="UP001604277"/>
    </source>
</evidence>
<reference evidence="2" key="1">
    <citation type="submission" date="2024-07" db="EMBL/GenBank/DDBJ databases">
        <title>Two chromosome-level genome assemblies of Korean endemic species Abeliophyllum distichum and Forsythia ovata (Oleaceae).</title>
        <authorList>
            <person name="Jang H."/>
        </authorList>
    </citation>
    <scope>NUCLEOTIDE SEQUENCE [LARGE SCALE GENOMIC DNA]</scope>
</reference>
<dbReference type="EMBL" id="JBFOLJ010000001">
    <property type="protein sequence ID" value="KAL2558081.1"/>
    <property type="molecule type" value="Genomic_DNA"/>
</dbReference>
<protein>
    <recommendedName>
        <fullName evidence="3">Zinc finger GRF-type domain-containing protein</fullName>
    </recommendedName>
</protein>